<feature type="domain" description="Rhodopsin" evidence="7">
    <location>
        <begin position="4"/>
        <end position="132"/>
    </location>
</feature>
<comment type="subcellular location">
    <subcellularLocation>
        <location evidence="1">Membrane</location>
        <topology evidence="1">Multi-pass membrane protein</topology>
    </subcellularLocation>
</comment>
<evidence type="ECO:0000256" key="5">
    <source>
        <dbReference type="ARBA" id="ARBA00038359"/>
    </source>
</evidence>
<keyword evidence="2 6" id="KW-0812">Transmembrane</keyword>
<feature type="transmembrane region" description="Helical" evidence="6">
    <location>
        <begin position="47"/>
        <end position="68"/>
    </location>
</feature>
<comment type="similarity">
    <text evidence="5">Belongs to the SAT4 family.</text>
</comment>
<organism evidence="8 9">
    <name type="scientific">Lepraria finkii</name>
    <dbReference type="NCBI Taxonomy" id="1340010"/>
    <lineage>
        <taxon>Eukaryota</taxon>
        <taxon>Fungi</taxon>
        <taxon>Dikarya</taxon>
        <taxon>Ascomycota</taxon>
        <taxon>Pezizomycotina</taxon>
        <taxon>Lecanoromycetes</taxon>
        <taxon>OSLEUM clade</taxon>
        <taxon>Lecanoromycetidae</taxon>
        <taxon>Lecanorales</taxon>
        <taxon>Lecanorineae</taxon>
        <taxon>Stereocaulaceae</taxon>
        <taxon>Lepraria</taxon>
    </lineage>
</organism>
<evidence type="ECO:0000313" key="8">
    <source>
        <dbReference type="EMBL" id="KAL2058973.1"/>
    </source>
</evidence>
<evidence type="ECO:0000256" key="4">
    <source>
        <dbReference type="ARBA" id="ARBA00023136"/>
    </source>
</evidence>
<name>A0ABR4BRJ7_9LECA</name>
<sequence>MSGCISDINIVYETAAVINLVSDIVILALAFPIVWKLHMRRQHKFAVLEIFLAGAAVVAGIGRSLAYFKLQYNQDPNISYKSLSSIAAVSRRKLVSAASILFTLTQKPTSTNSTPTLGVIGACLPTLHPPFSGRLPESIISSIPSALSLRSFGSTSHTEDEWKNLHHRGIVDGGFVKLSEPQGSVENHIMSLEMDEQNLKREEAPGSHIMVQSEFDQRADDKF</sequence>
<evidence type="ECO:0000256" key="3">
    <source>
        <dbReference type="ARBA" id="ARBA00022989"/>
    </source>
</evidence>
<dbReference type="PANTHER" id="PTHR33048:SF47">
    <property type="entry name" value="INTEGRAL MEMBRANE PROTEIN-RELATED"/>
    <property type="match status" value="1"/>
</dbReference>
<dbReference type="InterPro" id="IPR049326">
    <property type="entry name" value="Rhodopsin_dom_fungi"/>
</dbReference>
<evidence type="ECO:0000259" key="7">
    <source>
        <dbReference type="Pfam" id="PF20684"/>
    </source>
</evidence>
<dbReference type="PANTHER" id="PTHR33048">
    <property type="entry name" value="PTH11-LIKE INTEGRAL MEMBRANE PROTEIN (AFU_ORTHOLOGUE AFUA_5G11245)"/>
    <property type="match status" value="1"/>
</dbReference>
<reference evidence="8 9" key="1">
    <citation type="submission" date="2024-09" db="EMBL/GenBank/DDBJ databases">
        <title>Rethinking Asexuality: The Enigmatic Case of Functional Sexual Genes in Lepraria (Stereocaulaceae).</title>
        <authorList>
            <person name="Doellman M."/>
            <person name="Sun Y."/>
            <person name="Barcenas-Pena A."/>
            <person name="Lumbsch H.T."/>
            <person name="Grewe F."/>
        </authorList>
    </citation>
    <scope>NUCLEOTIDE SEQUENCE [LARGE SCALE GENOMIC DNA]</scope>
    <source>
        <strain evidence="8 9">Grewe 0041</strain>
    </source>
</reference>
<evidence type="ECO:0000256" key="6">
    <source>
        <dbReference type="SAM" id="Phobius"/>
    </source>
</evidence>
<feature type="transmembrane region" description="Helical" evidence="6">
    <location>
        <begin position="16"/>
        <end position="35"/>
    </location>
</feature>
<evidence type="ECO:0000256" key="1">
    <source>
        <dbReference type="ARBA" id="ARBA00004141"/>
    </source>
</evidence>
<protein>
    <recommendedName>
        <fullName evidence="7">Rhodopsin domain-containing protein</fullName>
    </recommendedName>
</protein>
<dbReference type="InterPro" id="IPR052337">
    <property type="entry name" value="SAT4-like"/>
</dbReference>
<keyword evidence="9" id="KW-1185">Reference proteome</keyword>
<accession>A0ABR4BRJ7</accession>
<dbReference type="EMBL" id="JBHFEH010000001">
    <property type="protein sequence ID" value="KAL2058973.1"/>
    <property type="molecule type" value="Genomic_DNA"/>
</dbReference>
<evidence type="ECO:0000256" key="2">
    <source>
        <dbReference type="ARBA" id="ARBA00022692"/>
    </source>
</evidence>
<gene>
    <name evidence="8" type="ORF">ABVK25_000265</name>
</gene>
<dbReference type="Pfam" id="PF20684">
    <property type="entry name" value="Fung_rhodopsin"/>
    <property type="match status" value="1"/>
</dbReference>
<proteinExistence type="inferred from homology"/>
<keyword evidence="3 6" id="KW-1133">Transmembrane helix</keyword>
<keyword evidence="4 6" id="KW-0472">Membrane</keyword>
<dbReference type="Proteomes" id="UP001590951">
    <property type="component" value="Unassembled WGS sequence"/>
</dbReference>
<evidence type="ECO:0000313" key="9">
    <source>
        <dbReference type="Proteomes" id="UP001590951"/>
    </source>
</evidence>
<comment type="caution">
    <text evidence="8">The sequence shown here is derived from an EMBL/GenBank/DDBJ whole genome shotgun (WGS) entry which is preliminary data.</text>
</comment>